<protein>
    <submittedName>
        <fullName evidence="3">Uncharacterized protein</fullName>
    </submittedName>
</protein>
<feature type="signal peptide" evidence="2">
    <location>
        <begin position="1"/>
        <end position="20"/>
    </location>
</feature>
<accession>A0A5P1EDF5</accession>
<dbReference type="Gramene" id="ONK62829">
    <property type="protein sequence ID" value="ONK62829"/>
    <property type="gene ID" value="A4U43_C07F8560"/>
</dbReference>
<evidence type="ECO:0000256" key="2">
    <source>
        <dbReference type="SAM" id="SignalP"/>
    </source>
</evidence>
<name>A0A5P1EDF5_ASPOF</name>
<gene>
    <name evidence="3" type="ORF">A4U43_C07F8560</name>
</gene>
<proteinExistence type="predicted"/>
<feature type="region of interest" description="Disordered" evidence="1">
    <location>
        <begin position="99"/>
        <end position="118"/>
    </location>
</feature>
<evidence type="ECO:0000256" key="1">
    <source>
        <dbReference type="SAM" id="MobiDB-lite"/>
    </source>
</evidence>
<keyword evidence="4" id="KW-1185">Reference proteome</keyword>
<reference evidence="4" key="1">
    <citation type="journal article" date="2017" name="Nat. Commun.">
        <title>The asparagus genome sheds light on the origin and evolution of a young Y chromosome.</title>
        <authorList>
            <person name="Harkess A."/>
            <person name="Zhou J."/>
            <person name="Xu C."/>
            <person name="Bowers J.E."/>
            <person name="Van der Hulst R."/>
            <person name="Ayyampalayam S."/>
            <person name="Mercati F."/>
            <person name="Riccardi P."/>
            <person name="McKain M.R."/>
            <person name="Kakrana A."/>
            <person name="Tang H."/>
            <person name="Ray J."/>
            <person name="Groenendijk J."/>
            <person name="Arikit S."/>
            <person name="Mathioni S.M."/>
            <person name="Nakano M."/>
            <person name="Shan H."/>
            <person name="Telgmann-Rauber A."/>
            <person name="Kanno A."/>
            <person name="Yue Z."/>
            <person name="Chen H."/>
            <person name="Li W."/>
            <person name="Chen Y."/>
            <person name="Xu X."/>
            <person name="Zhang Y."/>
            <person name="Luo S."/>
            <person name="Chen H."/>
            <person name="Gao J."/>
            <person name="Mao Z."/>
            <person name="Pires J.C."/>
            <person name="Luo M."/>
            <person name="Kudrna D."/>
            <person name="Wing R.A."/>
            <person name="Meyers B.C."/>
            <person name="Yi K."/>
            <person name="Kong H."/>
            <person name="Lavrijsen P."/>
            <person name="Sunseri F."/>
            <person name="Falavigna A."/>
            <person name="Ye Y."/>
            <person name="Leebens-Mack J.H."/>
            <person name="Chen G."/>
        </authorList>
    </citation>
    <scope>NUCLEOTIDE SEQUENCE [LARGE SCALE GENOMIC DNA]</scope>
    <source>
        <strain evidence="4">cv. DH0086</strain>
    </source>
</reference>
<organism evidence="3 4">
    <name type="scientific">Asparagus officinalis</name>
    <name type="common">Garden asparagus</name>
    <dbReference type="NCBI Taxonomy" id="4686"/>
    <lineage>
        <taxon>Eukaryota</taxon>
        <taxon>Viridiplantae</taxon>
        <taxon>Streptophyta</taxon>
        <taxon>Embryophyta</taxon>
        <taxon>Tracheophyta</taxon>
        <taxon>Spermatophyta</taxon>
        <taxon>Magnoliopsida</taxon>
        <taxon>Liliopsida</taxon>
        <taxon>Asparagales</taxon>
        <taxon>Asparagaceae</taxon>
        <taxon>Asparagoideae</taxon>
        <taxon>Asparagus</taxon>
    </lineage>
</organism>
<dbReference type="AlphaFoldDB" id="A0A5P1EDF5"/>
<keyword evidence="2" id="KW-0732">Signal</keyword>
<evidence type="ECO:0000313" key="3">
    <source>
        <dbReference type="EMBL" id="ONK62829.1"/>
    </source>
</evidence>
<evidence type="ECO:0000313" key="4">
    <source>
        <dbReference type="Proteomes" id="UP000243459"/>
    </source>
</evidence>
<feature type="chain" id="PRO_5024422434" evidence="2">
    <location>
        <begin position="21"/>
        <end position="171"/>
    </location>
</feature>
<sequence>MLIVVLLISLLSSRPRPCLLASSPPVTAATLVYLEPLRPPSQKLAGALPTPARFVPLSCRRGQLLPSCPLLLHCARLPQDYTRLFLLLRLLHGRLHPPLPPPNPLPPPRRRLLPPPPPQLLRRRRPLRLLLVRSHPRQAVLHGCAGDHRRRLVYPAARVDHLDTASSSGYI</sequence>
<dbReference type="Proteomes" id="UP000243459">
    <property type="component" value="Chromosome 7"/>
</dbReference>
<dbReference type="EMBL" id="CM007387">
    <property type="protein sequence ID" value="ONK62829.1"/>
    <property type="molecule type" value="Genomic_DNA"/>
</dbReference>